<evidence type="ECO:0000313" key="2">
    <source>
        <dbReference type="Proteomes" id="UP000245981"/>
    </source>
</evidence>
<dbReference type="Proteomes" id="UP000245981">
    <property type="component" value="Unassembled WGS sequence"/>
</dbReference>
<accession>A0A2V2BDJ0</accession>
<name>A0A2V2BDJ0_9GAMM</name>
<proteinExistence type="predicted"/>
<evidence type="ECO:0008006" key="3">
    <source>
        <dbReference type="Google" id="ProtNLM"/>
    </source>
</evidence>
<organism evidence="1 2">
    <name type="scientific">Pantoea allii</name>
    <dbReference type="NCBI Taxonomy" id="574096"/>
    <lineage>
        <taxon>Bacteria</taxon>
        <taxon>Pseudomonadati</taxon>
        <taxon>Pseudomonadota</taxon>
        <taxon>Gammaproteobacteria</taxon>
        <taxon>Enterobacterales</taxon>
        <taxon>Erwiniaceae</taxon>
        <taxon>Pantoea</taxon>
    </lineage>
</organism>
<dbReference type="AlphaFoldDB" id="A0A2V2BDJ0"/>
<dbReference type="EMBL" id="QGHF01000010">
    <property type="protein sequence ID" value="PWK94582.1"/>
    <property type="molecule type" value="Genomic_DNA"/>
</dbReference>
<comment type="caution">
    <text evidence="1">The sequence shown here is derived from an EMBL/GenBank/DDBJ whole genome shotgun (WGS) entry which is preliminary data.</text>
</comment>
<reference evidence="1 2" key="1">
    <citation type="submission" date="2018-05" db="EMBL/GenBank/DDBJ databases">
        <title>Genomic Encyclopedia of Type Strains, Phase IV (KMG-V): Genome sequencing to study the core and pangenomes of soil and plant-associated prokaryotes.</title>
        <authorList>
            <person name="Whitman W."/>
        </authorList>
    </citation>
    <scope>NUCLEOTIDE SEQUENCE [LARGE SCALE GENOMIC DNA]</scope>
    <source>
        <strain evidence="1 2">PNA 200-10</strain>
    </source>
</reference>
<sequence>MAQGGRTALKVRCERKADQASFAYELNNSVREIKSMYFI</sequence>
<protein>
    <recommendedName>
        <fullName evidence="3">Transposase</fullName>
    </recommendedName>
</protein>
<gene>
    <name evidence="1" type="ORF">C7431_11077</name>
</gene>
<evidence type="ECO:0000313" key="1">
    <source>
        <dbReference type="EMBL" id="PWK94582.1"/>
    </source>
</evidence>